<dbReference type="InterPro" id="IPR000326">
    <property type="entry name" value="PAP2/HPO"/>
</dbReference>
<keyword evidence="1" id="KW-1133">Transmembrane helix</keyword>
<feature type="transmembrane region" description="Helical" evidence="1">
    <location>
        <begin position="186"/>
        <end position="207"/>
    </location>
</feature>
<proteinExistence type="predicted"/>
<feature type="domain" description="Phosphatidic acid phosphatase type 2/haloperoxidase" evidence="2">
    <location>
        <begin position="85"/>
        <end position="197"/>
    </location>
</feature>
<dbReference type="Pfam" id="PF01569">
    <property type="entry name" value="PAP2"/>
    <property type="match status" value="1"/>
</dbReference>
<dbReference type="CDD" id="cd03392">
    <property type="entry name" value="PAP2_like_2"/>
    <property type="match status" value="1"/>
</dbReference>
<dbReference type="PATRIC" id="fig|1423726.3.peg.1501"/>
<dbReference type="PANTHER" id="PTHR14969:SF13">
    <property type="entry name" value="AT30094P"/>
    <property type="match status" value="1"/>
</dbReference>
<dbReference type="RefSeq" id="WP_057905540.1">
    <property type="nucleotide sequence ID" value="NZ_AZDA01000121.1"/>
</dbReference>
<feature type="transmembrane region" description="Helical" evidence="1">
    <location>
        <begin position="127"/>
        <end position="147"/>
    </location>
</feature>
<gene>
    <name evidence="3" type="ORF">FC07_GL001450</name>
</gene>
<keyword evidence="4" id="KW-1185">Reference proteome</keyword>
<comment type="caution">
    <text evidence="3">The sequence shown here is derived from an EMBL/GenBank/DDBJ whole genome shotgun (WGS) entry which is preliminary data.</text>
</comment>
<protein>
    <submittedName>
        <fullName evidence="3">Phosphatidic acid phosphatase</fullName>
    </submittedName>
</protein>
<dbReference type="STRING" id="1423726.FC07_GL001450"/>
<dbReference type="AlphaFoldDB" id="A0A0R1GGP4"/>
<feature type="transmembrane region" description="Helical" evidence="1">
    <location>
        <begin position="86"/>
        <end position="107"/>
    </location>
</feature>
<keyword evidence="1" id="KW-0472">Membrane</keyword>
<reference evidence="3 4" key="1">
    <citation type="journal article" date="2015" name="Genome Announc.">
        <title>Expanding the biotechnology potential of lactobacilli through comparative genomics of 213 strains and associated genera.</title>
        <authorList>
            <person name="Sun Z."/>
            <person name="Harris H.M."/>
            <person name="McCann A."/>
            <person name="Guo C."/>
            <person name="Argimon S."/>
            <person name="Zhang W."/>
            <person name="Yang X."/>
            <person name="Jeffery I.B."/>
            <person name="Cooney J.C."/>
            <person name="Kagawa T.F."/>
            <person name="Liu W."/>
            <person name="Song Y."/>
            <person name="Salvetti E."/>
            <person name="Wrobel A."/>
            <person name="Rasinkangas P."/>
            <person name="Parkhill J."/>
            <person name="Rea M.C."/>
            <person name="O'Sullivan O."/>
            <person name="Ritari J."/>
            <person name="Douillard F.P."/>
            <person name="Paul Ross R."/>
            <person name="Yang R."/>
            <person name="Briner A.E."/>
            <person name="Felis G.E."/>
            <person name="de Vos W.M."/>
            <person name="Barrangou R."/>
            <person name="Klaenhammer T.R."/>
            <person name="Caufield P.W."/>
            <person name="Cui Y."/>
            <person name="Zhang H."/>
            <person name="O'Toole P.W."/>
        </authorList>
    </citation>
    <scope>NUCLEOTIDE SEQUENCE [LARGE SCALE GENOMIC DNA]</scope>
    <source>
        <strain evidence="3 4">DSM 20003</strain>
    </source>
</reference>
<evidence type="ECO:0000256" key="1">
    <source>
        <dbReference type="SAM" id="Phobius"/>
    </source>
</evidence>
<dbReference type="EMBL" id="AZDA01000121">
    <property type="protein sequence ID" value="KRK33195.1"/>
    <property type="molecule type" value="Genomic_DNA"/>
</dbReference>
<evidence type="ECO:0000259" key="2">
    <source>
        <dbReference type="SMART" id="SM00014"/>
    </source>
</evidence>
<evidence type="ECO:0000313" key="3">
    <source>
        <dbReference type="EMBL" id="KRK33195.1"/>
    </source>
</evidence>
<name>A0A0R1GGP4_9LACO</name>
<sequence length="222" mass="24520">MTITTKRHLGLGLLAAFAILAMSVVLKADWVTSLDSATRQVASQTISPLNTTLLTGVAFLGSPATAIGLTLVLCGYLWYRKAYVTSIWIAGIQFSGAAIAEIIKQLVARPRPTQQLIADTGFSFPSGHTFCTAILIFSLLMLCWPYLQNQESQLVAVLLGLAWLAFVASSRVYFRDHYVTDVFASVLLASGYWLVLNAYRATLQLWIKRMLPKKYQLEVNPK</sequence>
<organism evidence="3 4">
    <name type="scientific">Loigolactobacillus bifermentans DSM 20003</name>
    <dbReference type="NCBI Taxonomy" id="1423726"/>
    <lineage>
        <taxon>Bacteria</taxon>
        <taxon>Bacillati</taxon>
        <taxon>Bacillota</taxon>
        <taxon>Bacilli</taxon>
        <taxon>Lactobacillales</taxon>
        <taxon>Lactobacillaceae</taxon>
        <taxon>Loigolactobacillus</taxon>
    </lineage>
</organism>
<accession>A0A0R1GGP4</accession>
<feature type="transmembrane region" description="Helical" evidence="1">
    <location>
        <begin position="154"/>
        <end position="174"/>
    </location>
</feature>
<keyword evidence="1" id="KW-0812">Transmembrane</keyword>
<dbReference type="Proteomes" id="UP000051461">
    <property type="component" value="Unassembled WGS sequence"/>
</dbReference>
<dbReference type="PANTHER" id="PTHR14969">
    <property type="entry name" value="SPHINGOSINE-1-PHOSPHATE PHOSPHOHYDROLASE"/>
    <property type="match status" value="1"/>
</dbReference>
<dbReference type="Gene3D" id="1.20.144.10">
    <property type="entry name" value="Phosphatidic acid phosphatase type 2/haloperoxidase"/>
    <property type="match status" value="2"/>
</dbReference>
<dbReference type="SMART" id="SM00014">
    <property type="entry name" value="acidPPc"/>
    <property type="match status" value="1"/>
</dbReference>
<dbReference type="SUPFAM" id="SSF48317">
    <property type="entry name" value="Acid phosphatase/Vanadium-dependent haloperoxidase"/>
    <property type="match status" value="1"/>
</dbReference>
<evidence type="ECO:0000313" key="4">
    <source>
        <dbReference type="Proteomes" id="UP000051461"/>
    </source>
</evidence>
<feature type="transmembrane region" description="Helical" evidence="1">
    <location>
        <begin position="52"/>
        <end position="79"/>
    </location>
</feature>
<dbReference type="InterPro" id="IPR036938">
    <property type="entry name" value="PAP2/HPO_sf"/>
</dbReference>